<dbReference type="EMBL" id="WNWW01000982">
    <property type="protein sequence ID" value="KAF3420210.1"/>
    <property type="molecule type" value="Genomic_DNA"/>
</dbReference>
<evidence type="ECO:0000313" key="3">
    <source>
        <dbReference type="Proteomes" id="UP000655588"/>
    </source>
</evidence>
<organism evidence="2 3">
    <name type="scientific">Frieseomelitta varia</name>
    <dbReference type="NCBI Taxonomy" id="561572"/>
    <lineage>
        <taxon>Eukaryota</taxon>
        <taxon>Metazoa</taxon>
        <taxon>Ecdysozoa</taxon>
        <taxon>Arthropoda</taxon>
        <taxon>Hexapoda</taxon>
        <taxon>Insecta</taxon>
        <taxon>Pterygota</taxon>
        <taxon>Neoptera</taxon>
        <taxon>Endopterygota</taxon>
        <taxon>Hymenoptera</taxon>
        <taxon>Apocrita</taxon>
        <taxon>Aculeata</taxon>
        <taxon>Apoidea</taxon>
        <taxon>Anthophila</taxon>
        <taxon>Apidae</taxon>
        <taxon>Frieseomelitta</taxon>
    </lineage>
</organism>
<reference evidence="2" key="1">
    <citation type="submission" date="2019-11" db="EMBL/GenBank/DDBJ databases">
        <title>The nuclear and mitochondrial genomes of Frieseomelitta varia - a highly eusocial stingless bee (Meliponini) with a permanently sterile worker caste.</title>
        <authorList>
            <person name="Freitas F.C.P."/>
            <person name="Lourenco A.P."/>
            <person name="Nunes F.M.F."/>
            <person name="Paschoal A.R."/>
            <person name="Abreu F.C.P."/>
            <person name="Barbin F.O."/>
            <person name="Bataglia L."/>
            <person name="Cardoso-Junior C.A.M."/>
            <person name="Cervoni M.S."/>
            <person name="Silva S.R."/>
            <person name="Dalarmi F."/>
            <person name="Del Lama M.A."/>
            <person name="Depintor T.S."/>
            <person name="Ferreira K.M."/>
            <person name="Goria P.S."/>
            <person name="Jaskot M.C."/>
            <person name="Lago D.C."/>
            <person name="Luna-Lucena D."/>
            <person name="Moda L.M."/>
            <person name="Nascimento L."/>
            <person name="Pedrino M."/>
            <person name="Rabico F.O."/>
            <person name="Sanches F.C."/>
            <person name="Santos D.E."/>
            <person name="Santos C.G."/>
            <person name="Vieira J."/>
            <person name="Lopes T.F."/>
            <person name="Barchuk A.R."/>
            <person name="Hartfelder K."/>
            <person name="Simoes Z.L.P."/>
            <person name="Bitondi M.M.G."/>
            <person name="Pinheiro D.G."/>
        </authorList>
    </citation>
    <scope>NUCLEOTIDE SEQUENCE</scope>
    <source>
        <strain evidence="2">USP_RPSP 00005682</strain>
        <tissue evidence="2">Whole individual</tissue>
    </source>
</reference>
<evidence type="ECO:0000313" key="2">
    <source>
        <dbReference type="EMBL" id="KAF3420210.1"/>
    </source>
</evidence>
<accession>A0A833RPH4</accession>
<dbReference type="AlphaFoldDB" id="A0A833RPH4"/>
<gene>
    <name evidence="2" type="ORF">E2986_11262</name>
</gene>
<evidence type="ECO:0000256" key="1">
    <source>
        <dbReference type="SAM" id="MobiDB-lite"/>
    </source>
</evidence>
<comment type="caution">
    <text evidence="2">The sequence shown here is derived from an EMBL/GenBank/DDBJ whole genome shotgun (WGS) entry which is preliminary data.</text>
</comment>
<feature type="compositionally biased region" description="Basic and acidic residues" evidence="1">
    <location>
        <begin position="25"/>
        <end position="37"/>
    </location>
</feature>
<feature type="compositionally biased region" description="Pro residues" evidence="1">
    <location>
        <begin position="50"/>
        <end position="62"/>
    </location>
</feature>
<proteinExistence type="predicted"/>
<name>A0A833RPH4_9HYME</name>
<sequence length="62" mass="6488">MSRVSTRGVQTRRDGVPVCAPPRDGAGERGRLCDGLHGRCQGPMQSGPLPLFPPPSAPSSPH</sequence>
<feature type="region of interest" description="Disordered" evidence="1">
    <location>
        <begin position="1"/>
        <end position="62"/>
    </location>
</feature>
<dbReference type="Proteomes" id="UP000655588">
    <property type="component" value="Unassembled WGS sequence"/>
</dbReference>
<protein>
    <submittedName>
        <fullName evidence="2">Uncharacterized protein</fullName>
    </submittedName>
</protein>
<keyword evidence="3" id="KW-1185">Reference proteome</keyword>